<evidence type="ECO:0000256" key="6">
    <source>
        <dbReference type="ARBA" id="ARBA00023033"/>
    </source>
</evidence>
<keyword evidence="6 7" id="KW-0503">Monooxygenase</keyword>
<keyword evidence="2 7" id="KW-0349">Heme</keyword>
<dbReference type="AlphaFoldDB" id="A0A9W6SIB2"/>
<dbReference type="PRINTS" id="PR00385">
    <property type="entry name" value="P450"/>
</dbReference>
<evidence type="ECO:0000313" key="9">
    <source>
        <dbReference type="Proteomes" id="UP001165079"/>
    </source>
</evidence>
<dbReference type="CDD" id="cd11031">
    <property type="entry name" value="Cyp158A-like"/>
    <property type="match status" value="1"/>
</dbReference>
<protein>
    <submittedName>
        <fullName evidence="8">Cytochrome P450</fullName>
    </submittedName>
</protein>
<keyword evidence="9" id="KW-1185">Reference proteome</keyword>
<gene>
    <name evidence="8" type="ORF">Afil01_11590</name>
</gene>
<evidence type="ECO:0000256" key="3">
    <source>
        <dbReference type="ARBA" id="ARBA00022723"/>
    </source>
</evidence>
<evidence type="ECO:0000256" key="2">
    <source>
        <dbReference type="ARBA" id="ARBA00022617"/>
    </source>
</evidence>
<dbReference type="PROSITE" id="PS00086">
    <property type="entry name" value="CYTOCHROME_P450"/>
    <property type="match status" value="1"/>
</dbReference>
<comment type="caution">
    <text evidence="8">The sequence shown here is derived from an EMBL/GenBank/DDBJ whole genome shotgun (WGS) entry which is preliminary data.</text>
</comment>
<dbReference type="Proteomes" id="UP001165079">
    <property type="component" value="Unassembled WGS sequence"/>
</dbReference>
<keyword evidence="3 7" id="KW-0479">Metal-binding</keyword>
<organism evidence="8 9">
    <name type="scientific">Actinorhabdospora filicis</name>
    <dbReference type="NCBI Taxonomy" id="1785913"/>
    <lineage>
        <taxon>Bacteria</taxon>
        <taxon>Bacillati</taxon>
        <taxon>Actinomycetota</taxon>
        <taxon>Actinomycetes</taxon>
        <taxon>Micromonosporales</taxon>
        <taxon>Micromonosporaceae</taxon>
        <taxon>Actinorhabdospora</taxon>
    </lineage>
</organism>
<accession>A0A9W6SIB2</accession>
<dbReference type="GO" id="GO:0005506">
    <property type="term" value="F:iron ion binding"/>
    <property type="evidence" value="ECO:0007669"/>
    <property type="project" value="InterPro"/>
</dbReference>
<dbReference type="InterPro" id="IPR017972">
    <property type="entry name" value="Cyt_P450_CS"/>
</dbReference>
<dbReference type="InterPro" id="IPR036396">
    <property type="entry name" value="Cyt_P450_sf"/>
</dbReference>
<dbReference type="GO" id="GO:0004497">
    <property type="term" value="F:monooxygenase activity"/>
    <property type="evidence" value="ECO:0007669"/>
    <property type="project" value="UniProtKB-KW"/>
</dbReference>
<dbReference type="Pfam" id="PF00067">
    <property type="entry name" value="p450"/>
    <property type="match status" value="1"/>
</dbReference>
<dbReference type="GO" id="GO:0020037">
    <property type="term" value="F:heme binding"/>
    <property type="evidence" value="ECO:0007669"/>
    <property type="project" value="InterPro"/>
</dbReference>
<dbReference type="GO" id="GO:0017000">
    <property type="term" value="P:antibiotic biosynthetic process"/>
    <property type="evidence" value="ECO:0007669"/>
    <property type="project" value="UniProtKB-ARBA"/>
</dbReference>
<evidence type="ECO:0000256" key="5">
    <source>
        <dbReference type="ARBA" id="ARBA00023004"/>
    </source>
</evidence>
<reference evidence="8" key="1">
    <citation type="submission" date="2023-03" db="EMBL/GenBank/DDBJ databases">
        <title>Actinorhabdospora filicis NBRC 111898.</title>
        <authorList>
            <person name="Ichikawa N."/>
            <person name="Sato H."/>
            <person name="Tonouchi N."/>
        </authorList>
    </citation>
    <scope>NUCLEOTIDE SEQUENCE</scope>
    <source>
        <strain evidence="8">NBRC 111898</strain>
    </source>
</reference>
<dbReference type="FunFam" id="1.10.630.10:FF:000018">
    <property type="entry name" value="Cytochrome P450 monooxygenase"/>
    <property type="match status" value="1"/>
</dbReference>
<dbReference type="PANTHER" id="PTHR46696:SF1">
    <property type="entry name" value="CYTOCHROME P450 YJIB-RELATED"/>
    <property type="match status" value="1"/>
</dbReference>
<comment type="similarity">
    <text evidence="1 7">Belongs to the cytochrome P450 family.</text>
</comment>
<dbReference type="PRINTS" id="PR00359">
    <property type="entry name" value="BP450"/>
</dbReference>
<dbReference type="InterPro" id="IPR002397">
    <property type="entry name" value="Cyt_P450_B"/>
</dbReference>
<proteinExistence type="inferred from homology"/>
<name>A0A9W6SIB2_9ACTN</name>
<keyword evidence="5 7" id="KW-0408">Iron</keyword>
<dbReference type="SUPFAM" id="SSF48264">
    <property type="entry name" value="Cytochrome P450"/>
    <property type="match status" value="1"/>
</dbReference>
<evidence type="ECO:0000256" key="1">
    <source>
        <dbReference type="ARBA" id="ARBA00010617"/>
    </source>
</evidence>
<dbReference type="EMBL" id="BSTX01000001">
    <property type="protein sequence ID" value="GLZ76352.1"/>
    <property type="molecule type" value="Genomic_DNA"/>
</dbReference>
<dbReference type="PANTHER" id="PTHR46696">
    <property type="entry name" value="P450, PUTATIVE (EUROFUNG)-RELATED"/>
    <property type="match status" value="1"/>
</dbReference>
<evidence type="ECO:0000256" key="4">
    <source>
        <dbReference type="ARBA" id="ARBA00023002"/>
    </source>
</evidence>
<dbReference type="InterPro" id="IPR001128">
    <property type="entry name" value="Cyt_P450"/>
</dbReference>
<evidence type="ECO:0000256" key="7">
    <source>
        <dbReference type="RuleBase" id="RU000461"/>
    </source>
</evidence>
<keyword evidence="4 7" id="KW-0560">Oxidoreductase</keyword>
<dbReference type="Gene3D" id="1.10.630.10">
    <property type="entry name" value="Cytochrome P450"/>
    <property type="match status" value="1"/>
</dbReference>
<sequence length="398" mass="42186">MPAQPSTEPFVFPFAAAYELRHAPELAALRGTPPRPMLMPDGSPAWLISAYEDVRRALVDPRLSRKAASAPDVAQTAAAAGLSLLGVDAPEHTRLRRLVATAFTQRRVEELRPGIERIVAGLVDGLCDLPQPVDLVEHFCRPLPIAVICELLGVPLADREDFAGWSAEVMSSMDEVGAAIAARAYAGIERYIRDLIADKRERPDGGLISGLIVARDQGDRLGEDEMVSLSVLLLLAGNETTGSQFTTAFALLLTDPGLRARVGGADMAGLVEEILRVQSISAIGGALPRVALAEVEIGGVTIPAGSVVVPASALANMDPGAYPDPETVDPARPHKPHLSFGTGIHHCLGAQLARAELHAGITGLFAAFPELRLAVDAAELALTRGSVMRYLTALPVRW</sequence>
<evidence type="ECO:0000313" key="8">
    <source>
        <dbReference type="EMBL" id="GLZ76352.1"/>
    </source>
</evidence>
<dbReference type="RefSeq" id="WP_285661532.1">
    <property type="nucleotide sequence ID" value="NZ_BSTX01000001.1"/>
</dbReference>
<dbReference type="GO" id="GO:0016705">
    <property type="term" value="F:oxidoreductase activity, acting on paired donors, with incorporation or reduction of molecular oxygen"/>
    <property type="evidence" value="ECO:0007669"/>
    <property type="project" value="InterPro"/>
</dbReference>